<dbReference type="PROSITE" id="PS00211">
    <property type="entry name" value="ABC_TRANSPORTER_1"/>
    <property type="match status" value="1"/>
</dbReference>
<evidence type="ECO:0000256" key="2">
    <source>
        <dbReference type="ARBA" id="ARBA00022741"/>
    </source>
</evidence>
<dbReference type="SMART" id="SM00382">
    <property type="entry name" value="AAA"/>
    <property type="match status" value="1"/>
</dbReference>
<keyword evidence="8" id="KW-1185">Reference proteome</keyword>
<dbReference type="Pfam" id="PF00005">
    <property type="entry name" value="ABC_tran"/>
    <property type="match status" value="1"/>
</dbReference>
<dbReference type="InterPro" id="IPR003593">
    <property type="entry name" value="AAA+_ATPase"/>
</dbReference>
<evidence type="ECO:0000259" key="6">
    <source>
        <dbReference type="PROSITE" id="PS50893"/>
    </source>
</evidence>
<keyword evidence="1" id="KW-0813">Transport</keyword>
<dbReference type="GO" id="GO:0005524">
    <property type="term" value="F:ATP binding"/>
    <property type="evidence" value="ECO:0007669"/>
    <property type="project" value="UniProtKB-KW"/>
</dbReference>
<evidence type="ECO:0000313" key="8">
    <source>
        <dbReference type="Proteomes" id="UP001465331"/>
    </source>
</evidence>
<evidence type="ECO:0000256" key="5">
    <source>
        <dbReference type="ARBA" id="ARBA00037066"/>
    </source>
</evidence>
<keyword evidence="4" id="KW-1278">Translocase</keyword>
<name>A0ABV2AAP6_9GAMM</name>
<keyword evidence="2" id="KW-0547">Nucleotide-binding</keyword>
<sequence>MLRAIELTQRIGDATVLRDVSLAVAPGTVHAILGPNGAGKSTLLGLLAGDRRPQSGSVQFNGRALADWPLTQLARLRAVLPQRHELSFAFAVEDVVALGRLPVRRGGGAHERAIVDAVLRATATDYLRGRPYTALSGGERARVQLARVLAQIWEPTAEGMRLLLLDEPTANLDLAHQHHCLRVARAFAAQGAAVITVLHDPNLVLAYADRVTLLCCGEVVAEGVPAEALTAARLQRVYGVPVARHDGAGAPWVRVASEQLGALASLAPPADV</sequence>
<keyword evidence="3 7" id="KW-0067">ATP-binding</keyword>
<dbReference type="CDD" id="cd03214">
    <property type="entry name" value="ABC_Iron-Siderophores_B12_Hemin"/>
    <property type="match status" value="1"/>
</dbReference>
<evidence type="ECO:0000256" key="4">
    <source>
        <dbReference type="ARBA" id="ARBA00022967"/>
    </source>
</evidence>
<dbReference type="EMBL" id="JBEPIJ010000010">
    <property type="protein sequence ID" value="MES0874325.1"/>
    <property type="molecule type" value="Genomic_DNA"/>
</dbReference>
<dbReference type="PROSITE" id="PS50893">
    <property type="entry name" value="ABC_TRANSPORTER_2"/>
    <property type="match status" value="1"/>
</dbReference>
<reference evidence="7 8" key="1">
    <citation type="submission" date="2024-06" db="EMBL/GenBank/DDBJ databases">
        <authorList>
            <person name="Li Z."/>
            <person name="Jiang Y."/>
        </authorList>
    </citation>
    <scope>NUCLEOTIDE SEQUENCE [LARGE SCALE GENOMIC DNA]</scope>
    <source>
        <strain evidence="7 8">HSW-8</strain>
    </source>
</reference>
<dbReference type="NCBIfam" id="NF010068">
    <property type="entry name" value="PRK13548.1"/>
    <property type="match status" value="1"/>
</dbReference>
<comment type="function">
    <text evidence="5">Part of the ABC transporter complex HmuTUV involved in hemin import. Responsible for energy coupling to the transport system.</text>
</comment>
<proteinExistence type="predicted"/>
<dbReference type="SUPFAM" id="SSF52540">
    <property type="entry name" value="P-loop containing nucleoside triphosphate hydrolases"/>
    <property type="match status" value="1"/>
</dbReference>
<dbReference type="PANTHER" id="PTHR42794">
    <property type="entry name" value="HEMIN IMPORT ATP-BINDING PROTEIN HMUV"/>
    <property type="match status" value="1"/>
</dbReference>
<dbReference type="PANTHER" id="PTHR42794:SF1">
    <property type="entry name" value="HEMIN IMPORT ATP-BINDING PROTEIN HMUV"/>
    <property type="match status" value="1"/>
</dbReference>
<evidence type="ECO:0000256" key="3">
    <source>
        <dbReference type="ARBA" id="ARBA00022840"/>
    </source>
</evidence>
<evidence type="ECO:0000256" key="1">
    <source>
        <dbReference type="ARBA" id="ARBA00022448"/>
    </source>
</evidence>
<dbReference type="InterPro" id="IPR017871">
    <property type="entry name" value="ABC_transporter-like_CS"/>
</dbReference>
<dbReference type="InterPro" id="IPR003439">
    <property type="entry name" value="ABC_transporter-like_ATP-bd"/>
</dbReference>
<accession>A0ABV2AAP6</accession>
<comment type="caution">
    <text evidence="7">The sequence shown here is derived from an EMBL/GenBank/DDBJ whole genome shotgun (WGS) entry which is preliminary data.</text>
</comment>
<dbReference type="InterPro" id="IPR027417">
    <property type="entry name" value="P-loop_NTPase"/>
</dbReference>
<dbReference type="Gene3D" id="3.40.50.300">
    <property type="entry name" value="P-loop containing nucleotide triphosphate hydrolases"/>
    <property type="match status" value="1"/>
</dbReference>
<organism evidence="7 8">
    <name type="scientific">Sinimarinibacterium thermocellulolyticum</name>
    <dbReference type="NCBI Taxonomy" id="3170016"/>
    <lineage>
        <taxon>Bacteria</taxon>
        <taxon>Pseudomonadati</taxon>
        <taxon>Pseudomonadota</taxon>
        <taxon>Gammaproteobacteria</taxon>
        <taxon>Nevskiales</taxon>
        <taxon>Nevskiaceae</taxon>
        <taxon>Sinimarinibacterium</taxon>
    </lineage>
</organism>
<dbReference type="RefSeq" id="WP_352889452.1">
    <property type="nucleotide sequence ID" value="NZ_JBEPIJ010000010.1"/>
</dbReference>
<protein>
    <submittedName>
        <fullName evidence="7">Heme ABC transporter ATP-binding protein</fullName>
    </submittedName>
</protein>
<feature type="domain" description="ABC transporter" evidence="6">
    <location>
        <begin position="2"/>
        <end position="241"/>
    </location>
</feature>
<evidence type="ECO:0000313" key="7">
    <source>
        <dbReference type="EMBL" id="MES0874325.1"/>
    </source>
</evidence>
<gene>
    <name evidence="7" type="ORF">ABSH63_09965</name>
</gene>
<dbReference type="Proteomes" id="UP001465331">
    <property type="component" value="Unassembled WGS sequence"/>
</dbReference>